<dbReference type="AlphaFoldDB" id="A0A9W4R4R6"/>
<gene>
    <name evidence="2" type="ORF">PSECIP111854_03966</name>
</gene>
<feature type="region of interest" description="Disordered" evidence="1">
    <location>
        <begin position="25"/>
        <end position="49"/>
    </location>
</feature>
<evidence type="ECO:0000313" key="2">
    <source>
        <dbReference type="EMBL" id="CAH9066823.1"/>
    </source>
</evidence>
<evidence type="ECO:0000256" key="1">
    <source>
        <dbReference type="SAM" id="MobiDB-lite"/>
    </source>
</evidence>
<sequence length="208" mass="23001">MSKKFCDLTDSQKAAHDATLAKYTIDKSATPESTNTSDHPGGLQVGHEHNYTKQVAVKDIDDLNDKVGYPSEYYHNGTADDSDIDYPAPFAQSSIAKMNPKDADFKKQLSKEEHKVLKQAMNSYLHGDSSKLQDYKDAINTTFFRKPLMMAVSSSQDITITKDHPLIVKGDHSGQPVHLVYGTVTIEDGGFIQSDVPFIISSQVFTVL</sequence>
<proteinExistence type="predicted"/>
<dbReference type="RefSeq" id="WP_261627120.1">
    <property type="nucleotide sequence ID" value="NZ_CAMAPC010000026.1"/>
</dbReference>
<reference evidence="2" key="1">
    <citation type="submission" date="2022-07" db="EMBL/GenBank/DDBJ databases">
        <authorList>
            <person name="Criscuolo A."/>
        </authorList>
    </citation>
    <scope>NUCLEOTIDE SEQUENCE</scope>
    <source>
        <strain evidence="2">CIP111854</strain>
    </source>
</reference>
<accession>A0A9W4R4R6</accession>
<dbReference type="Proteomes" id="UP001152467">
    <property type="component" value="Unassembled WGS sequence"/>
</dbReference>
<keyword evidence="3" id="KW-1185">Reference proteome</keyword>
<name>A0A9W4R4R6_9GAMM</name>
<comment type="caution">
    <text evidence="2">The sequence shown here is derived from an EMBL/GenBank/DDBJ whole genome shotgun (WGS) entry which is preliminary data.</text>
</comment>
<protein>
    <submittedName>
        <fullName evidence="2">Uncharacterized protein</fullName>
    </submittedName>
</protein>
<evidence type="ECO:0000313" key="3">
    <source>
        <dbReference type="Proteomes" id="UP001152467"/>
    </source>
</evidence>
<dbReference type="EMBL" id="CAMAPC010000026">
    <property type="protein sequence ID" value="CAH9066823.1"/>
    <property type="molecule type" value="Genomic_DNA"/>
</dbReference>
<organism evidence="2 3">
    <name type="scientific">Pseudoalteromonas holothuriae</name>
    <dbReference type="NCBI Taxonomy" id="2963714"/>
    <lineage>
        <taxon>Bacteria</taxon>
        <taxon>Pseudomonadati</taxon>
        <taxon>Pseudomonadota</taxon>
        <taxon>Gammaproteobacteria</taxon>
        <taxon>Alteromonadales</taxon>
        <taxon>Pseudoalteromonadaceae</taxon>
        <taxon>Pseudoalteromonas</taxon>
    </lineage>
</organism>